<protein>
    <submittedName>
        <fullName evidence="1">Uncharacterized protein</fullName>
    </submittedName>
</protein>
<dbReference type="AlphaFoldDB" id="A0A916NMR8"/>
<reference evidence="1" key="1">
    <citation type="submission" date="2021-04" db="EMBL/GenBank/DDBJ databases">
        <authorList>
            <person name="Rodrigo-Torres L."/>
            <person name="Arahal R. D."/>
            <person name="Lucena T."/>
        </authorList>
    </citation>
    <scope>NUCLEOTIDE SEQUENCE</scope>
    <source>
        <strain evidence="1">CECT 9275</strain>
    </source>
</reference>
<dbReference type="EMBL" id="CAJRAF010000002">
    <property type="protein sequence ID" value="CAG5008348.1"/>
    <property type="molecule type" value="Genomic_DNA"/>
</dbReference>
<sequence length="83" mass="9557">MMFVSIIFIDTSAASKPSDSVFNQTIHLSFSLRKAAWYLEYKTFIVIIRVQFEIFEDTGAVPSIFHFIPNSTDSKLKQDLYLS</sequence>
<proteinExistence type="predicted"/>
<dbReference type="Proteomes" id="UP000680038">
    <property type="component" value="Unassembled WGS sequence"/>
</dbReference>
<evidence type="ECO:0000313" key="1">
    <source>
        <dbReference type="EMBL" id="CAG5008348.1"/>
    </source>
</evidence>
<evidence type="ECO:0000313" key="2">
    <source>
        <dbReference type="Proteomes" id="UP000680038"/>
    </source>
</evidence>
<keyword evidence="2" id="KW-1185">Reference proteome</keyword>
<organism evidence="1 2">
    <name type="scientific">Dyadobacter helix</name>
    <dbReference type="NCBI Taxonomy" id="2822344"/>
    <lineage>
        <taxon>Bacteria</taxon>
        <taxon>Pseudomonadati</taxon>
        <taxon>Bacteroidota</taxon>
        <taxon>Cytophagia</taxon>
        <taxon>Cytophagales</taxon>
        <taxon>Spirosomataceae</taxon>
        <taxon>Dyadobacter</taxon>
    </lineage>
</organism>
<comment type="caution">
    <text evidence="1">The sequence shown here is derived from an EMBL/GenBank/DDBJ whole genome shotgun (WGS) entry which is preliminary data.</text>
</comment>
<accession>A0A916NMR8</accession>
<name>A0A916NMR8_9BACT</name>
<gene>
    <name evidence="1" type="ORF">DYBT9275_04247</name>
</gene>